<proteinExistence type="predicted"/>
<accession>A0A646KNG4</accession>
<comment type="caution">
    <text evidence="1">The sequence shown here is derived from an EMBL/GenBank/DDBJ whole genome shotgun (WGS) entry which is preliminary data.</text>
</comment>
<evidence type="ECO:0000313" key="1">
    <source>
        <dbReference type="EMBL" id="MQT03859.1"/>
    </source>
</evidence>
<dbReference type="InterPro" id="IPR024411">
    <property type="entry name" value="Tail_terminator_phage"/>
</dbReference>
<dbReference type="AlphaFoldDB" id="A0A646KNG4"/>
<organism evidence="1 2">
    <name type="scientific">Streptomyces jumonjinensis</name>
    <dbReference type="NCBI Taxonomy" id="1945"/>
    <lineage>
        <taxon>Bacteria</taxon>
        <taxon>Bacillati</taxon>
        <taxon>Actinomycetota</taxon>
        <taxon>Actinomycetes</taxon>
        <taxon>Kitasatosporales</taxon>
        <taxon>Streptomycetaceae</taxon>
        <taxon>Streptomyces</taxon>
    </lineage>
</organism>
<protein>
    <recommendedName>
        <fullName evidence="3">DUF3168 domain-containing protein</fullName>
    </recommendedName>
</protein>
<keyword evidence="2" id="KW-1185">Reference proteome</keyword>
<dbReference type="Pfam" id="PF12691">
    <property type="entry name" value="Phage_tail_terminator_6"/>
    <property type="match status" value="1"/>
</dbReference>
<name>A0A646KNG4_STRJU</name>
<reference evidence="1 2" key="1">
    <citation type="submission" date="2019-05" db="EMBL/GenBank/DDBJ databases">
        <title>Comparative genomics and metabolomics analyses of clavulanic acid producing Streptomyces species provides insight into specialized metabolism and evolution of beta-lactam biosynthetic gene clusters.</title>
        <authorList>
            <person name="Moore M.A."/>
            <person name="Cruz-Morales P."/>
            <person name="Barona Gomez F."/>
            <person name="Kapil T."/>
        </authorList>
    </citation>
    <scope>NUCLEOTIDE SEQUENCE [LARGE SCALE GENOMIC DNA]</scope>
    <source>
        <strain evidence="1 2">NRRL 5741</strain>
    </source>
</reference>
<evidence type="ECO:0000313" key="2">
    <source>
        <dbReference type="Proteomes" id="UP000419138"/>
    </source>
</evidence>
<dbReference type="Proteomes" id="UP000419138">
    <property type="component" value="Unassembled WGS sequence"/>
</dbReference>
<sequence length="143" mass="15411">MGYTSDLLAGLSQLIAAAGLGVYRPGGIYTDGETGIFHGVMPEGPDRAVFLSPYPVEDSDLTDAITGVQVRLRAGPDPTAVLDMADGVFAALHNRCQLDFGTVRVSLIWRQSEALLGQDQHGRTELTSNYYARSNRPAPFLNE</sequence>
<dbReference type="RefSeq" id="WP_323392887.1">
    <property type="nucleotide sequence ID" value="NZ_JBEPDZ010000025.1"/>
</dbReference>
<evidence type="ECO:0008006" key="3">
    <source>
        <dbReference type="Google" id="ProtNLM"/>
    </source>
</evidence>
<gene>
    <name evidence="1" type="ORF">FF041_27925</name>
</gene>
<dbReference type="EMBL" id="VCLA01000180">
    <property type="protein sequence ID" value="MQT03859.1"/>
    <property type="molecule type" value="Genomic_DNA"/>
</dbReference>